<dbReference type="GO" id="GO:0003677">
    <property type="term" value="F:DNA binding"/>
    <property type="evidence" value="ECO:0007669"/>
    <property type="project" value="UniProtKB-KW"/>
</dbReference>
<feature type="domain" description="HTH merR-type" evidence="4">
    <location>
        <begin position="6"/>
        <end position="75"/>
    </location>
</feature>
<dbReference type="EMBL" id="LAZR01001045">
    <property type="protein sequence ID" value="KKN51860.1"/>
    <property type="molecule type" value="Genomic_DNA"/>
</dbReference>
<dbReference type="PROSITE" id="PS50937">
    <property type="entry name" value="HTH_MERR_2"/>
    <property type="match status" value="1"/>
</dbReference>
<keyword evidence="3" id="KW-0804">Transcription</keyword>
<dbReference type="AlphaFoldDB" id="A0A0F9R5N2"/>
<dbReference type="CDD" id="cd01104">
    <property type="entry name" value="HTH_MlrA-CarA"/>
    <property type="match status" value="1"/>
</dbReference>
<gene>
    <name evidence="5" type="ORF">LCGC14_0618380</name>
</gene>
<dbReference type="Pfam" id="PF13411">
    <property type="entry name" value="MerR_1"/>
    <property type="match status" value="1"/>
</dbReference>
<evidence type="ECO:0000313" key="5">
    <source>
        <dbReference type="EMBL" id="KKN51860.1"/>
    </source>
</evidence>
<dbReference type="InterPro" id="IPR009061">
    <property type="entry name" value="DNA-bd_dom_put_sf"/>
</dbReference>
<keyword evidence="1" id="KW-0805">Transcription regulation</keyword>
<organism evidence="5">
    <name type="scientific">marine sediment metagenome</name>
    <dbReference type="NCBI Taxonomy" id="412755"/>
    <lineage>
        <taxon>unclassified sequences</taxon>
        <taxon>metagenomes</taxon>
        <taxon>ecological metagenomes</taxon>
    </lineage>
</organism>
<accession>A0A0F9R5N2</accession>
<dbReference type="Gene3D" id="1.10.1660.10">
    <property type="match status" value="1"/>
</dbReference>
<dbReference type="PROSITE" id="PS00552">
    <property type="entry name" value="HTH_MERR_1"/>
    <property type="match status" value="1"/>
</dbReference>
<dbReference type="PANTHER" id="PTHR30204">
    <property type="entry name" value="REDOX-CYCLING DRUG-SENSING TRANSCRIPTIONAL ACTIVATOR SOXR"/>
    <property type="match status" value="1"/>
</dbReference>
<evidence type="ECO:0000256" key="1">
    <source>
        <dbReference type="ARBA" id="ARBA00023015"/>
    </source>
</evidence>
<reference evidence="5" key="1">
    <citation type="journal article" date="2015" name="Nature">
        <title>Complex archaea that bridge the gap between prokaryotes and eukaryotes.</title>
        <authorList>
            <person name="Spang A."/>
            <person name="Saw J.H."/>
            <person name="Jorgensen S.L."/>
            <person name="Zaremba-Niedzwiedzka K."/>
            <person name="Martijn J."/>
            <person name="Lind A.E."/>
            <person name="van Eijk R."/>
            <person name="Schleper C."/>
            <person name="Guy L."/>
            <person name="Ettema T.J."/>
        </authorList>
    </citation>
    <scope>NUCLEOTIDE SEQUENCE</scope>
</reference>
<dbReference type="SMART" id="SM00422">
    <property type="entry name" value="HTH_MERR"/>
    <property type="match status" value="1"/>
</dbReference>
<name>A0A0F9R5N2_9ZZZZ</name>
<dbReference type="GO" id="GO:0003700">
    <property type="term" value="F:DNA-binding transcription factor activity"/>
    <property type="evidence" value="ECO:0007669"/>
    <property type="project" value="InterPro"/>
</dbReference>
<comment type="caution">
    <text evidence="5">The sequence shown here is derived from an EMBL/GenBank/DDBJ whole genome shotgun (WGS) entry which is preliminary data.</text>
</comment>
<dbReference type="InterPro" id="IPR000551">
    <property type="entry name" value="MerR-type_HTH_dom"/>
</dbReference>
<dbReference type="SUPFAM" id="SSF46955">
    <property type="entry name" value="Putative DNA-binding domain"/>
    <property type="match status" value="1"/>
</dbReference>
<proteinExistence type="predicted"/>
<keyword evidence="2" id="KW-0238">DNA-binding</keyword>
<evidence type="ECO:0000256" key="2">
    <source>
        <dbReference type="ARBA" id="ARBA00023125"/>
    </source>
</evidence>
<dbReference type="InterPro" id="IPR047057">
    <property type="entry name" value="MerR_fam"/>
</dbReference>
<evidence type="ECO:0000259" key="4">
    <source>
        <dbReference type="PROSITE" id="PS50937"/>
    </source>
</evidence>
<protein>
    <recommendedName>
        <fullName evidence="4">HTH merR-type domain-containing protein</fullName>
    </recommendedName>
</protein>
<sequence>MQSEISYNIGDVSQQTGVAAVTLRAWERRYGLIKPNRTPKGHRLYTQANIDEINQIIAWLNRGVAISKVATLLANNELLSPISVSENNWLTTQQNILAALIKLNPRSLNQLIDNINKSTPFLSLCENVYQPLQLLLYDHWQKKDHGYELEIQLWQQCWQRQITLMTLRADKQKSYTHCSLVNLGSALPSLDYWLFQTLLIQNGIKIDSINNIKDIACLTRLNKTALIPIILFSDYRLEKNDINKLAQLIRSWLDGLFCVGQMATIHSEQLTELAIKFKGGSASQCWKSAKFQAWLTNLGQQ</sequence>
<evidence type="ECO:0000256" key="3">
    <source>
        <dbReference type="ARBA" id="ARBA00023163"/>
    </source>
</evidence>
<dbReference type="PANTHER" id="PTHR30204:SF67">
    <property type="entry name" value="HTH-TYPE TRANSCRIPTIONAL REGULATOR MLRA-RELATED"/>
    <property type="match status" value="1"/>
</dbReference>